<dbReference type="NCBIfam" id="TIGR03713">
    <property type="entry name" value="acc_sec_asp1"/>
    <property type="match status" value="1"/>
</dbReference>
<dbReference type="Pfam" id="PF16993">
    <property type="entry name" value="Asp1"/>
    <property type="match status" value="1"/>
</dbReference>
<dbReference type="AlphaFoldDB" id="A0A0E1XAX1"/>
<evidence type="ECO:0000313" key="2">
    <source>
        <dbReference type="Proteomes" id="UP000003455"/>
    </source>
</evidence>
<dbReference type="EMBL" id="ACJA02000001">
    <property type="protein sequence ID" value="EFH96492.1"/>
    <property type="molecule type" value="Genomic_DNA"/>
</dbReference>
<dbReference type="Proteomes" id="UP000003455">
    <property type="component" value="Chromosome"/>
</dbReference>
<evidence type="ECO:0000313" key="1">
    <source>
        <dbReference type="EMBL" id="EFH96492.1"/>
    </source>
</evidence>
<accession>A0A0E1XAX1</accession>
<dbReference type="HOGENOM" id="CLU_038827_1_0_9"/>
<dbReference type="InterPro" id="IPR022372">
    <property type="entry name" value="Accessory_SS_Asp1"/>
</dbReference>
<sequence>MKYFIPAWYDDQRWWQDTTVPYYQLQNKTEFDDMISLMGMHLENDLDYRLIVLNHAPNLRTFLHRYDLYETKYWSVFDEIQGFSHHAPQAINYHHLKWPDDVEFVYTPYLLKCVTSEQTYTNIYFSQEGYSIWFEEFERDQLQRRYIFDDRGYLSAIRYFDDQGEASYQEYLTINGDCVLHEDLKNGRVTVSKRYQHHYQQTEYNNMAQLIEEKFQAMIAHQIHEDDHVIVASDARHNRQIANHIPAKSLSYSFFKNRNETVSDEEYQSIVKNAHLIVDSVQLERDLISHQEKYQRENTMIRITPFETRQSPNISSQLMETFIGVWIDGMSDVDLQQMMQRLVDYIAQEDNYRLILLTRHQNDIPMWLRECITSVNEEYQAKQNADVNVSALMTPEDQDDIIAVKTIHAEHDVVEALRTLRLVIDMSKEPDLYLQISAISAGIPQINGQQTD</sequence>
<dbReference type="GO" id="GO:0015031">
    <property type="term" value="P:protein transport"/>
    <property type="evidence" value="ECO:0007669"/>
    <property type="project" value="InterPro"/>
</dbReference>
<proteinExistence type="predicted"/>
<gene>
    <name evidence="1" type="primary">asp1</name>
    <name evidence="1" type="ORF">HMPREF0769_10494</name>
</gene>
<comment type="caution">
    <text evidence="1">The sequence shown here is derived from an EMBL/GenBank/DDBJ whole genome shotgun (WGS) entry which is preliminary data.</text>
</comment>
<organism evidence="1 2">
    <name type="scientific">Staphylococcus aureus subsp. aureus MN8</name>
    <dbReference type="NCBI Taxonomy" id="548470"/>
    <lineage>
        <taxon>Bacteria</taxon>
        <taxon>Bacillati</taxon>
        <taxon>Bacillota</taxon>
        <taxon>Bacilli</taxon>
        <taxon>Bacillales</taxon>
        <taxon>Staphylococcaceae</taxon>
        <taxon>Staphylococcus</taxon>
    </lineage>
</organism>
<name>A0A0E1XAX1_STAAU</name>
<reference evidence="1 2" key="1">
    <citation type="submission" date="2010-05" db="EMBL/GenBank/DDBJ databases">
        <authorList>
            <person name="Muzny D."/>
            <person name="Qin X."/>
            <person name="Buhay C."/>
            <person name="Dugan-Rocha S."/>
            <person name="Ding Y."/>
            <person name="Chen G."/>
            <person name="Hawes A."/>
            <person name="Holder M."/>
            <person name="Jhangiani S."/>
            <person name="Johnson A."/>
            <person name="Khan Z."/>
            <person name="Li Z."/>
            <person name="Liu W."/>
            <person name="Liu X."/>
            <person name="Perez L."/>
            <person name="Shen H."/>
            <person name="Wang Q."/>
            <person name="Watt J."/>
            <person name="Xi L."/>
            <person name="Xin Y."/>
            <person name="Zhou J."/>
            <person name="Deng J."/>
            <person name="Jiang H."/>
            <person name="Liu Y."/>
            <person name="Qu J."/>
            <person name="Song X.-Z."/>
            <person name="Zhang L."/>
            <person name="Villasana D."/>
            <person name="Johnson A."/>
            <person name="Liu J."/>
            <person name="Liyanage D."/>
            <person name="Lorensuhewa L."/>
            <person name="Robinson T."/>
            <person name="Song A."/>
            <person name="Song B.-B."/>
            <person name="Dinh H."/>
            <person name="Thornton R."/>
            <person name="Coyle M."/>
            <person name="Francisco L."/>
            <person name="Jackson L."/>
            <person name="Javaid M."/>
            <person name="Korchina V."/>
            <person name="Kovar C."/>
            <person name="Mata R."/>
            <person name="Mathew T."/>
            <person name="Ngo R."/>
            <person name="Nguyen L."/>
            <person name="Nguyen N."/>
            <person name="Okwuonu G."/>
            <person name="Ongeri F."/>
            <person name="Pham C."/>
            <person name="Simmons D."/>
            <person name="Wilczek-Boney K."/>
            <person name="Hale W."/>
            <person name="Jakkamsetti A."/>
            <person name="Pham P."/>
            <person name="Ruth R."/>
            <person name="San Lucas F."/>
            <person name="Warren J."/>
            <person name="Zhang J."/>
            <person name="Zhao Z."/>
            <person name="Zhou C."/>
            <person name="Zhu D."/>
            <person name="Lee S."/>
            <person name="Bess C."/>
            <person name="Blankenburg K."/>
            <person name="Forbes L."/>
            <person name="Fu Q."/>
            <person name="Gubbala S."/>
            <person name="Hirani K."/>
            <person name="Jayaseelan J.C."/>
            <person name="Lara F."/>
            <person name="Munidasa M."/>
            <person name="Palculict T."/>
            <person name="Patil S."/>
            <person name="Pu L.-L."/>
            <person name="Saada N."/>
            <person name="Tang L."/>
            <person name="Weissenberger G."/>
            <person name="Zhu Y."/>
            <person name="Hemphill L."/>
            <person name="Shang Y."/>
            <person name="Youmans B."/>
            <person name="Ayvaz T."/>
            <person name="Ross M."/>
            <person name="Santibanez J."/>
            <person name="Aqrawi P."/>
            <person name="Gross S."/>
            <person name="Joshi V."/>
            <person name="Fowler G."/>
            <person name="Nazareth L."/>
            <person name="Reid J."/>
            <person name="Worley K."/>
            <person name="Petrosino J."/>
            <person name="Highlander S."/>
            <person name="Gibbs R."/>
        </authorList>
    </citation>
    <scope>NUCLEOTIDE SEQUENCE [LARGE SCALE GENOMIC DNA]</scope>
    <source>
        <strain evidence="1 2">MN8</strain>
    </source>
</reference>
<protein>
    <submittedName>
        <fullName evidence="1">Accessory Sec system protein Asp1</fullName>
    </submittedName>
</protein>